<keyword evidence="3" id="KW-1003">Cell membrane</keyword>
<dbReference type="GO" id="GO:0005391">
    <property type="term" value="F:P-type sodium:potassium-exchanging transporter activity"/>
    <property type="evidence" value="ECO:0007669"/>
    <property type="project" value="TreeGrafter"/>
</dbReference>
<feature type="transmembrane region" description="Helical" evidence="11">
    <location>
        <begin position="289"/>
        <end position="315"/>
    </location>
</feature>
<dbReference type="GO" id="GO:0005524">
    <property type="term" value="F:ATP binding"/>
    <property type="evidence" value="ECO:0007669"/>
    <property type="project" value="UniProtKB-KW"/>
</dbReference>
<dbReference type="InterPro" id="IPR023299">
    <property type="entry name" value="ATPase_P-typ_cyto_dom_N"/>
</dbReference>
<comment type="catalytic activity">
    <reaction evidence="10">
        <text>ATP + H2O = ADP + phosphate + H(+)</text>
        <dbReference type="Rhea" id="RHEA:13065"/>
        <dbReference type="ChEBI" id="CHEBI:15377"/>
        <dbReference type="ChEBI" id="CHEBI:15378"/>
        <dbReference type="ChEBI" id="CHEBI:30616"/>
        <dbReference type="ChEBI" id="CHEBI:43474"/>
        <dbReference type="ChEBI" id="CHEBI:456216"/>
    </reaction>
</comment>
<dbReference type="Proteomes" id="UP000287177">
    <property type="component" value="Unassembled WGS sequence"/>
</dbReference>
<keyword evidence="5" id="KW-0547">Nucleotide-binding</keyword>
<evidence type="ECO:0000256" key="5">
    <source>
        <dbReference type="ARBA" id="ARBA00022741"/>
    </source>
</evidence>
<dbReference type="InterPro" id="IPR050510">
    <property type="entry name" value="Cation_transp_ATPase_P-type"/>
</dbReference>
<organism evidence="13 14">
    <name type="scientific">Mycolicibacterium elephantis DSM 44368</name>
    <dbReference type="NCBI Taxonomy" id="1335622"/>
    <lineage>
        <taxon>Bacteria</taxon>
        <taxon>Bacillati</taxon>
        <taxon>Actinomycetota</taxon>
        <taxon>Actinomycetes</taxon>
        <taxon>Mycobacteriales</taxon>
        <taxon>Mycobacteriaceae</taxon>
        <taxon>Mycolicibacterium</taxon>
    </lineage>
</organism>
<reference evidence="13 14" key="1">
    <citation type="submission" date="2013-06" db="EMBL/GenBank/DDBJ databases">
        <title>The draft sequence of the Mycobacterium elephantis genome.</title>
        <authorList>
            <person name="Pettersson F.B."/>
            <person name="Das S."/>
            <person name="Dasgupta S."/>
            <person name="Bhattacharya A."/>
            <person name="Kirsebom L.A."/>
        </authorList>
    </citation>
    <scope>NUCLEOTIDE SEQUENCE [LARGE SCALE GENOMIC DNA]</scope>
    <source>
        <strain evidence="13 14">DSM 44368</strain>
    </source>
</reference>
<accession>A0A439DRZ9</accession>
<dbReference type="AlphaFoldDB" id="A0A439DRZ9"/>
<feature type="transmembrane region" description="Helical" evidence="11">
    <location>
        <begin position="91"/>
        <end position="111"/>
    </location>
</feature>
<feature type="domain" description="Cation-transporting P-type ATPase N-terminal" evidence="12">
    <location>
        <begin position="10"/>
        <end position="84"/>
    </location>
</feature>
<dbReference type="FunFam" id="3.40.50.1000:FF:000028">
    <property type="entry name" value="Calcium-transporting P-type ATPase, putative"/>
    <property type="match status" value="1"/>
</dbReference>
<dbReference type="InterPro" id="IPR008250">
    <property type="entry name" value="ATPase_P-typ_transduc_dom_A_sf"/>
</dbReference>
<dbReference type="SMART" id="SM00831">
    <property type="entry name" value="Cation_ATPase_N"/>
    <property type="match status" value="1"/>
</dbReference>
<feature type="transmembrane region" description="Helical" evidence="11">
    <location>
        <begin position="832"/>
        <end position="848"/>
    </location>
</feature>
<dbReference type="Pfam" id="PF00122">
    <property type="entry name" value="E1-E2_ATPase"/>
    <property type="match status" value="1"/>
</dbReference>
<dbReference type="Gene3D" id="3.40.1110.10">
    <property type="entry name" value="Calcium-transporting ATPase, cytoplasmic domain N"/>
    <property type="match status" value="1"/>
</dbReference>
<keyword evidence="4 11" id="KW-0812">Transmembrane</keyword>
<feature type="transmembrane region" description="Helical" evidence="11">
    <location>
        <begin position="258"/>
        <end position="277"/>
    </location>
</feature>
<dbReference type="InterPro" id="IPR059000">
    <property type="entry name" value="ATPase_P-type_domA"/>
</dbReference>
<evidence type="ECO:0000256" key="9">
    <source>
        <dbReference type="ARBA" id="ARBA00023136"/>
    </source>
</evidence>
<dbReference type="GO" id="GO:0005886">
    <property type="term" value="C:plasma membrane"/>
    <property type="evidence" value="ECO:0007669"/>
    <property type="project" value="UniProtKB-SubCell"/>
</dbReference>
<proteinExistence type="inferred from homology"/>
<dbReference type="GO" id="GO:0016887">
    <property type="term" value="F:ATP hydrolysis activity"/>
    <property type="evidence" value="ECO:0007669"/>
    <property type="project" value="InterPro"/>
</dbReference>
<evidence type="ECO:0000313" key="13">
    <source>
        <dbReference type="EMBL" id="RWA18967.1"/>
    </source>
</evidence>
<dbReference type="InterPro" id="IPR004014">
    <property type="entry name" value="ATPase_P-typ_cation-transptr_N"/>
</dbReference>
<dbReference type="Pfam" id="PF13246">
    <property type="entry name" value="Cation_ATPase"/>
    <property type="match status" value="1"/>
</dbReference>
<dbReference type="InterPro" id="IPR036412">
    <property type="entry name" value="HAD-like_sf"/>
</dbReference>
<dbReference type="GO" id="GO:1902600">
    <property type="term" value="P:proton transmembrane transport"/>
    <property type="evidence" value="ECO:0007669"/>
    <property type="project" value="TreeGrafter"/>
</dbReference>
<dbReference type="SUPFAM" id="SSF81665">
    <property type="entry name" value="Calcium ATPase, transmembrane domain M"/>
    <property type="match status" value="1"/>
</dbReference>
<feature type="transmembrane region" description="Helical" evidence="11">
    <location>
        <begin position="798"/>
        <end position="820"/>
    </location>
</feature>
<dbReference type="InterPro" id="IPR023214">
    <property type="entry name" value="HAD_sf"/>
</dbReference>
<evidence type="ECO:0000256" key="11">
    <source>
        <dbReference type="SAM" id="Phobius"/>
    </source>
</evidence>
<comment type="caution">
    <text evidence="13">The sequence shown here is derived from an EMBL/GenBank/DDBJ whole genome shotgun (WGS) entry which is preliminary data.</text>
</comment>
<dbReference type="Gene3D" id="3.40.50.1000">
    <property type="entry name" value="HAD superfamily/HAD-like"/>
    <property type="match status" value="1"/>
</dbReference>
<dbReference type="Gene3D" id="2.70.150.10">
    <property type="entry name" value="Calcium-transporting ATPase, cytoplasmic transduction domain A"/>
    <property type="match status" value="1"/>
</dbReference>
<keyword evidence="14" id="KW-1185">Reference proteome</keyword>
<dbReference type="InterPro" id="IPR023298">
    <property type="entry name" value="ATPase_P-typ_TM_dom_sf"/>
</dbReference>
<dbReference type="PRINTS" id="PR00119">
    <property type="entry name" value="CATATPASE"/>
</dbReference>
<dbReference type="RefSeq" id="WP_409366128.1">
    <property type="nucleotide sequence ID" value="NZ_ATDN01000022.1"/>
</dbReference>
<dbReference type="InterPro" id="IPR044492">
    <property type="entry name" value="P_typ_ATPase_HD_dom"/>
</dbReference>
<feature type="transmembrane region" description="Helical" evidence="11">
    <location>
        <begin position="68"/>
        <end position="85"/>
    </location>
</feature>
<dbReference type="GO" id="GO:0006883">
    <property type="term" value="P:intracellular sodium ion homeostasis"/>
    <property type="evidence" value="ECO:0007669"/>
    <property type="project" value="TreeGrafter"/>
</dbReference>
<dbReference type="PANTHER" id="PTHR43294">
    <property type="entry name" value="SODIUM/POTASSIUM-TRANSPORTING ATPASE SUBUNIT ALPHA"/>
    <property type="match status" value="1"/>
</dbReference>
<dbReference type="SFLD" id="SFLDF00027">
    <property type="entry name" value="p-type_atpase"/>
    <property type="match status" value="1"/>
</dbReference>
<dbReference type="GO" id="GO:0036376">
    <property type="term" value="P:sodium ion export across plasma membrane"/>
    <property type="evidence" value="ECO:0007669"/>
    <property type="project" value="TreeGrafter"/>
</dbReference>
<dbReference type="InterPro" id="IPR006068">
    <property type="entry name" value="ATPase_P-typ_cation-transptr_C"/>
</dbReference>
<evidence type="ECO:0000256" key="4">
    <source>
        <dbReference type="ARBA" id="ARBA00022692"/>
    </source>
</evidence>
<evidence type="ECO:0000313" key="14">
    <source>
        <dbReference type="Proteomes" id="UP000287177"/>
    </source>
</evidence>
<feature type="transmembrane region" description="Helical" evidence="11">
    <location>
        <begin position="869"/>
        <end position="889"/>
    </location>
</feature>
<sequence length="933" mass="98522">MDSLATAASDPSLRDAADVAAELGVDPAVGLTSAEAARRLREDGPNELRAKPPVPLWRKILSQFQHPLIYLLLGAVAISLIAWAAEGAVGVPIDATVIAAVVILNAALGLIQESRAETAVAALKSMTEASSTVLRDGELRTVPSHELVRGDILVLNEGDAVGADARLLLASALRVQEASLTGESEAVTKDPATLPRRVPLGDRQDMVYKGTAVTQGVGRAVVTATGMATEMGAIAGLLEATEEDASPLQKEMAGVSRLLGITVVVIAVVVMVVTAAINEVSTVSEFVTVLLLGVSLAVAAVPEGLPAILSVVLAIGVQRMAARNAVVKKLHSVETLGSATVIASDKTGTLTKNEMTIQRIRTASGEIELTGVGYQPDGTALHNGGEITDPALATEASMVVAGGALANNAALYCRDGQWEIEGDPTEAAFLVAAHKLADATDRTQRYHREGEIPFTSQRKMMSVFCRGDDDRPTLIAKGAPDVLLNHCAAMQVGDDVVPLDDARRERALGDVDELSRQAFRTLAVAYRRVDDTEVHDGVDEALEHDLIYLGVVGIIDPPRDEAADAIADARRAGIRVLMITGDHPGTAARIAEDLGIVESGASAITGQQLDELSWRELVDVSATTSVYARVAPQHKLRIVDALQSQGHVVAMTGDGVNDAPALKSADIGVAMGITGTEVTKEAAKMVLGDDNFATIVAAVRQGRIIFDNIKKFVRYLLSSNMGEVFTVFFGVLFAGFIGLTAAPGEAVVVPLLATQILWINLVTDSTPALAMGVDPEIDDVMRRPPRRLTDRIIDRQMWAGIMSIGLVMAAVTLLTMDMFLPGGLIEGSDSLEVARTAGFTTLVFAQLFNTFNSRSETTSAFHRLFSNPWLWAAVAVGAMAQVAVVHLPLLQAAFGTTGLDLAHWAAAIAMASAVLWFDEVRKVILRLSGRALS</sequence>
<feature type="transmembrane region" description="Helical" evidence="11">
    <location>
        <begin position="724"/>
        <end position="744"/>
    </location>
</feature>
<dbReference type="SUPFAM" id="SSF56784">
    <property type="entry name" value="HAD-like"/>
    <property type="match status" value="1"/>
</dbReference>
<dbReference type="Gene3D" id="1.20.1110.10">
    <property type="entry name" value="Calcium-transporting ATPase, transmembrane domain"/>
    <property type="match status" value="1"/>
</dbReference>
<evidence type="ECO:0000256" key="3">
    <source>
        <dbReference type="ARBA" id="ARBA00022475"/>
    </source>
</evidence>
<evidence type="ECO:0000256" key="6">
    <source>
        <dbReference type="ARBA" id="ARBA00022840"/>
    </source>
</evidence>
<dbReference type="Pfam" id="PF00690">
    <property type="entry name" value="Cation_ATPase_N"/>
    <property type="match status" value="1"/>
</dbReference>
<dbReference type="NCBIfam" id="TIGR01494">
    <property type="entry name" value="ATPase_P-type"/>
    <property type="match status" value="2"/>
</dbReference>
<dbReference type="InterPro" id="IPR018303">
    <property type="entry name" value="ATPase_P-typ_P_site"/>
</dbReference>
<dbReference type="InterPro" id="IPR001757">
    <property type="entry name" value="P_typ_ATPase"/>
</dbReference>
<dbReference type="Pfam" id="PF00689">
    <property type="entry name" value="Cation_ATPase_C"/>
    <property type="match status" value="1"/>
</dbReference>
<dbReference type="EMBL" id="ATDN01000022">
    <property type="protein sequence ID" value="RWA18967.1"/>
    <property type="molecule type" value="Genomic_DNA"/>
</dbReference>
<comment type="subcellular location">
    <subcellularLocation>
        <location evidence="1">Cell membrane</location>
        <topology evidence="1">Multi-pass membrane protein</topology>
    </subcellularLocation>
</comment>
<name>A0A439DRZ9_9MYCO</name>
<evidence type="ECO:0000259" key="12">
    <source>
        <dbReference type="SMART" id="SM00831"/>
    </source>
</evidence>
<protein>
    <submittedName>
        <fullName evidence="13">Haloacid dehalogenase</fullName>
    </submittedName>
</protein>
<evidence type="ECO:0000256" key="1">
    <source>
        <dbReference type="ARBA" id="ARBA00004651"/>
    </source>
</evidence>
<dbReference type="PRINTS" id="PR00120">
    <property type="entry name" value="HATPASE"/>
</dbReference>
<keyword evidence="8 11" id="KW-1133">Transmembrane helix</keyword>
<evidence type="ECO:0000256" key="8">
    <source>
        <dbReference type="ARBA" id="ARBA00022989"/>
    </source>
</evidence>
<evidence type="ECO:0000256" key="2">
    <source>
        <dbReference type="ARBA" id="ARBA00005675"/>
    </source>
</evidence>
<dbReference type="SFLD" id="SFLDG00002">
    <property type="entry name" value="C1.7:_P-type_atpase_like"/>
    <property type="match status" value="1"/>
</dbReference>
<dbReference type="SUPFAM" id="SSF81653">
    <property type="entry name" value="Calcium ATPase, transduction domain A"/>
    <property type="match status" value="1"/>
</dbReference>
<comment type="similarity">
    <text evidence="2">Belongs to the cation transport ATPase (P-type) (TC 3.A.3) family. Type IIA subfamily.</text>
</comment>
<keyword evidence="6" id="KW-0067">ATP-binding</keyword>
<dbReference type="GO" id="GO:1990573">
    <property type="term" value="P:potassium ion import across plasma membrane"/>
    <property type="evidence" value="ECO:0007669"/>
    <property type="project" value="TreeGrafter"/>
</dbReference>
<dbReference type="PROSITE" id="PS00154">
    <property type="entry name" value="ATPASE_E1_E2"/>
    <property type="match status" value="1"/>
</dbReference>
<dbReference type="SUPFAM" id="SSF81660">
    <property type="entry name" value="Metal cation-transporting ATPase, ATP-binding domain N"/>
    <property type="match status" value="1"/>
</dbReference>
<dbReference type="PANTHER" id="PTHR43294:SF20">
    <property type="entry name" value="P-TYPE ATPASE"/>
    <property type="match status" value="1"/>
</dbReference>
<keyword evidence="7" id="KW-1278">Translocase</keyword>
<evidence type="ECO:0000256" key="10">
    <source>
        <dbReference type="ARBA" id="ARBA00049360"/>
    </source>
</evidence>
<gene>
    <name evidence="13" type="ORF">MELE44368_22610</name>
</gene>
<evidence type="ECO:0000256" key="7">
    <source>
        <dbReference type="ARBA" id="ARBA00022967"/>
    </source>
</evidence>
<feature type="transmembrane region" description="Helical" evidence="11">
    <location>
        <begin position="901"/>
        <end position="917"/>
    </location>
</feature>
<dbReference type="GO" id="GO:0030007">
    <property type="term" value="P:intracellular potassium ion homeostasis"/>
    <property type="evidence" value="ECO:0007669"/>
    <property type="project" value="TreeGrafter"/>
</dbReference>
<dbReference type="SFLD" id="SFLDS00003">
    <property type="entry name" value="Haloacid_Dehalogenase"/>
    <property type="match status" value="1"/>
</dbReference>
<keyword evidence="9 11" id="KW-0472">Membrane</keyword>